<reference evidence="1 2" key="1">
    <citation type="submission" date="2017-01" db="EMBL/GenBank/DDBJ databases">
        <title>Bacillus phylogenomics.</title>
        <authorList>
            <person name="Dunlap C."/>
        </authorList>
    </citation>
    <scope>NUCLEOTIDE SEQUENCE [LARGE SCALE GENOMIC DNA]</scope>
    <source>
        <strain evidence="1 2">NRRL B-41282</strain>
    </source>
</reference>
<organism evidence="1 2">
    <name type="scientific">Bacillus swezeyi</name>
    <dbReference type="NCBI Taxonomy" id="1925020"/>
    <lineage>
        <taxon>Bacteria</taxon>
        <taxon>Bacillati</taxon>
        <taxon>Bacillota</taxon>
        <taxon>Bacilli</taxon>
        <taxon>Bacillales</taxon>
        <taxon>Bacillaceae</taxon>
        <taxon>Bacillus</taxon>
    </lineage>
</organism>
<sequence>MNKELLLKAFYQEVQGADETSFQKAARSFMNLWDYEYGCLDGLPEQADRLIGQTEHEDLLLGE</sequence>
<comment type="caution">
    <text evidence="1">The sequence shown here is derived from an EMBL/GenBank/DDBJ whole genome shotgun (WGS) entry which is preliminary data.</text>
</comment>
<dbReference type="Proteomes" id="UP000187367">
    <property type="component" value="Unassembled WGS sequence"/>
</dbReference>
<dbReference type="AlphaFoldDB" id="A0A1R1RWI5"/>
<dbReference type="EMBL" id="MTJL01000045">
    <property type="protein sequence ID" value="OMH99570.1"/>
    <property type="molecule type" value="Genomic_DNA"/>
</dbReference>
<proteinExistence type="predicted"/>
<evidence type="ECO:0000313" key="2">
    <source>
        <dbReference type="Proteomes" id="UP000187367"/>
    </source>
</evidence>
<protein>
    <submittedName>
        <fullName evidence="1">Uncharacterized protein</fullName>
    </submittedName>
</protein>
<dbReference type="OrthoDB" id="2970792at2"/>
<evidence type="ECO:0000313" key="1">
    <source>
        <dbReference type="EMBL" id="OMH99570.1"/>
    </source>
</evidence>
<name>A0A1R1RWI5_9BACI</name>
<dbReference type="GeneID" id="92791154"/>
<accession>A0A1R1Q9S9</accession>
<keyword evidence="2" id="KW-1185">Reference proteome</keyword>
<gene>
    <name evidence="1" type="ORF">BW143_19950</name>
</gene>
<dbReference type="RefSeq" id="WP_076761341.1">
    <property type="nucleotide sequence ID" value="NZ_CP133085.1"/>
</dbReference>
<accession>A0A1R1RWI5</accession>